<evidence type="ECO:0008006" key="4">
    <source>
        <dbReference type="Google" id="ProtNLM"/>
    </source>
</evidence>
<dbReference type="PANTHER" id="PTHR43839">
    <property type="entry name" value="OPPC IN A BINDING PROTEIN-DEPENDENT TRANSPORT SYSTEM"/>
    <property type="match status" value="1"/>
</dbReference>
<evidence type="ECO:0000313" key="2">
    <source>
        <dbReference type="EMBL" id="ARM77003.1"/>
    </source>
</evidence>
<dbReference type="KEGG" id="aman:B6F84_01070"/>
<protein>
    <recommendedName>
        <fullName evidence="4">Peptide ABC transporter permease</fullName>
    </recommendedName>
</protein>
<keyword evidence="1" id="KW-0472">Membrane</keyword>
<dbReference type="PANTHER" id="PTHR43839:SF3">
    <property type="entry name" value="OLIGOPEPTIDE ABC TRANSPORTER, PERMEASE PROTEIN"/>
    <property type="match status" value="1"/>
</dbReference>
<name>A0A1W6K387_9CREN</name>
<keyword evidence="1" id="KW-0812">Transmembrane</keyword>
<gene>
    <name evidence="2" type="ORF">B6F84_01070</name>
</gene>
<feature type="transmembrane region" description="Helical" evidence="1">
    <location>
        <begin position="89"/>
        <end position="111"/>
    </location>
</feature>
<dbReference type="Proteomes" id="UP000193404">
    <property type="component" value="Chromosome"/>
</dbReference>
<dbReference type="STRING" id="282676.B6F84_01070"/>
<sequence>MKEVLFIIFVVFSVFFSFYQLPSGPSLSPPSVSYPLGTYINGENMINVNARANVDTLIFGFVVGVLEVFLSLVYGVVSGFRFRAVMVRFLDSLNTIPRIPFLLSIALFYGTPTGRSLIGNFFIIALTVGLTGWTYYARQISEIVFKEYSFSYSSFSVIFFIFRRMYKESFRFFVPAMLDGISTFTAMGVIGGVGDPNYPTLTTLLNTASGLLPDYWLFLTPAIFRGILLILLISLSK</sequence>
<evidence type="ECO:0000256" key="1">
    <source>
        <dbReference type="SAM" id="Phobius"/>
    </source>
</evidence>
<feature type="transmembrane region" description="Helical" evidence="1">
    <location>
        <begin position="117"/>
        <end position="136"/>
    </location>
</feature>
<reference evidence="2 3" key="1">
    <citation type="submission" date="2017-03" db="EMBL/GenBank/DDBJ databases">
        <title>Sulfur activation and transportation mechanism of thermophilic Archaea Acidianus manzaensis YN-25.</title>
        <authorList>
            <person name="Ma Y."/>
            <person name="Yang Y."/>
            <person name="Xia J."/>
        </authorList>
    </citation>
    <scope>NUCLEOTIDE SEQUENCE [LARGE SCALE GENOMIC DNA]</scope>
    <source>
        <strain evidence="2 3">YN-25</strain>
    </source>
</reference>
<evidence type="ECO:0000313" key="3">
    <source>
        <dbReference type="Proteomes" id="UP000193404"/>
    </source>
</evidence>
<keyword evidence="3" id="KW-1185">Reference proteome</keyword>
<feature type="transmembrane region" description="Helical" evidence="1">
    <location>
        <begin position="57"/>
        <end position="77"/>
    </location>
</feature>
<feature type="transmembrane region" description="Helical" evidence="1">
    <location>
        <begin position="215"/>
        <end position="235"/>
    </location>
</feature>
<keyword evidence="1" id="KW-1133">Transmembrane helix</keyword>
<organism evidence="2 3">
    <name type="scientific">Acidianus manzaensis</name>
    <dbReference type="NCBI Taxonomy" id="282676"/>
    <lineage>
        <taxon>Archaea</taxon>
        <taxon>Thermoproteota</taxon>
        <taxon>Thermoprotei</taxon>
        <taxon>Sulfolobales</taxon>
        <taxon>Sulfolobaceae</taxon>
        <taxon>Acidianus</taxon>
    </lineage>
</organism>
<dbReference type="AlphaFoldDB" id="A0A1W6K387"/>
<dbReference type="EMBL" id="CP020477">
    <property type="protein sequence ID" value="ARM77003.1"/>
    <property type="molecule type" value="Genomic_DNA"/>
</dbReference>
<proteinExistence type="predicted"/>
<accession>A0A1W6K387</accession>